<proteinExistence type="predicted"/>
<evidence type="ECO:0000256" key="2">
    <source>
        <dbReference type="SAM" id="MobiDB-lite"/>
    </source>
</evidence>
<feature type="region of interest" description="Disordered" evidence="2">
    <location>
        <begin position="115"/>
        <end position="183"/>
    </location>
</feature>
<evidence type="ECO:0000313" key="4">
    <source>
        <dbReference type="EMBL" id="DAD30600.1"/>
    </source>
</evidence>
<dbReference type="EMBL" id="DUZY01000003">
    <property type="protein sequence ID" value="DAD30600.1"/>
    <property type="molecule type" value="Genomic_DNA"/>
</dbReference>
<protein>
    <recommendedName>
        <fullName evidence="3">DEAD-box helicase OB fold domain-containing protein</fullName>
    </recommendedName>
</protein>
<dbReference type="GO" id="GO:0004386">
    <property type="term" value="F:helicase activity"/>
    <property type="evidence" value="ECO:0007669"/>
    <property type="project" value="UniProtKB-KW"/>
</dbReference>
<name>A0A822YDF1_NELNU</name>
<keyword evidence="1" id="KW-0547">Nucleotide-binding</keyword>
<dbReference type="InterPro" id="IPR011709">
    <property type="entry name" value="DEAD-box_helicase_OB_fold"/>
</dbReference>
<keyword evidence="1" id="KW-0347">Helicase</keyword>
<dbReference type="Proteomes" id="UP000607653">
    <property type="component" value="Unassembled WGS sequence"/>
</dbReference>
<sequence>MSQFLDILKTLKIPLTTCGPDWDVLRKAICSAYFHNAARLKGVEEYVNCRDGMPCHLHPSSALYGLGYTPDYVVYHELILTTKEYMQCATAVEPQRLAELGPIFFSVKESDTSMLEDKKKQKEEKTAMEEEMEKLRRLQAAEAERESKIREKERRARQQQWVSMPGLRQGSSTYLRAPKKLGL</sequence>
<dbReference type="Pfam" id="PF07717">
    <property type="entry name" value="OB_NTP_bind"/>
    <property type="match status" value="1"/>
</dbReference>
<keyword evidence="1" id="KW-0067">ATP-binding</keyword>
<evidence type="ECO:0000313" key="5">
    <source>
        <dbReference type="Proteomes" id="UP000607653"/>
    </source>
</evidence>
<accession>A0A822YDF1</accession>
<keyword evidence="1" id="KW-0378">Hydrolase</keyword>
<feature type="domain" description="DEAD-box helicase OB fold" evidence="3">
    <location>
        <begin position="25"/>
        <end position="102"/>
    </location>
</feature>
<feature type="compositionally biased region" description="Basic and acidic residues" evidence="2">
    <location>
        <begin position="115"/>
        <end position="136"/>
    </location>
</feature>
<reference evidence="4 5" key="1">
    <citation type="journal article" date="2020" name="Mol. Biol. Evol.">
        <title>Distinct Expression and Methylation Patterns for Genes with Different Fates following a Single Whole-Genome Duplication in Flowering Plants.</title>
        <authorList>
            <person name="Shi T."/>
            <person name="Rahmani R.S."/>
            <person name="Gugger P.F."/>
            <person name="Wang M."/>
            <person name="Li H."/>
            <person name="Zhang Y."/>
            <person name="Li Z."/>
            <person name="Wang Q."/>
            <person name="Van de Peer Y."/>
            <person name="Marchal K."/>
            <person name="Chen J."/>
        </authorList>
    </citation>
    <scope>NUCLEOTIDE SEQUENCE [LARGE SCALE GENOMIC DNA]</scope>
    <source>
        <tissue evidence="4">Leaf</tissue>
    </source>
</reference>
<evidence type="ECO:0000259" key="3">
    <source>
        <dbReference type="Pfam" id="PF07717"/>
    </source>
</evidence>
<feature type="compositionally biased region" description="Basic and acidic residues" evidence="2">
    <location>
        <begin position="142"/>
        <end position="156"/>
    </location>
</feature>
<evidence type="ECO:0000256" key="1">
    <source>
        <dbReference type="ARBA" id="ARBA00022806"/>
    </source>
</evidence>
<organism evidence="4 5">
    <name type="scientific">Nelumbo nucifera</name>
    <name type="common">Sacred lotus</name>
    <dbReference type="NCBI Taxonomy" id="4432"/>
    <lineage>
        <taxon>Eukaryota</taxon>
        <taxon>Viridiplantae</taxon>
        <taxon>Streptophyta</taxon>
        <taxon>Embryophyta</taxon>
        <taxon>Tracheophyta</taxon>
        <taxon>Spermatophyta</taxon>
        <taxon>Magnoliopsida</taxon>
        <taxon>Proteales</taxon>
        <taxon>Nelumbonaceae</taxon>
        <taxon>Nelumbo</taxon>
    </lineage>
</organism>
<keyword evidence="5" id="KW-1185">Reference proteome</keyword>
<dbReference type="AlphaFoldDB" id="A0A822YDF1"/>
<comment type="caution">
    <text evidence="4">The sequence shown here is derived from an EMBL/GenBank/DDBJ whole genome shotgun (WGS) entry which is preliminary data.</text>
</comment>
<gene>
    <name evidence="4" type="ORF">HUJ06_009451</name>
</gene>